<keyword evidence="3" id="KW-1185">Reference proteome</keyword>
<name>A0ABX6T330_9SPHN</name>
<accession>A0ABX6T330</accession>
<feature type="transmembrane region" description="Helical" evidence="1">
    <location>
        <begin position="7"/>
        <end position="28"/>
    </location>
</feature>
<evidence type="ECO:0000313" key="3">
    <source>
        <dbReference type="Proteomes" id="UP000516134"/>
    </source>
</evidence>
<proteinExistence type="predicted"/>
<gene>
    <name evidence="2" type="ORF">H9L15_06775</name>
</gene>
<evidence type="ECO:0000256" key="1">
    <source>
        <dbReference type="SAM" id="Phobius"/>
    </source>
</evidence>
<keyword evidence="1" id="KW-0472">Membrane</keyword>
<protein>
    <submittedName>
        <fullName evidence="2">Uncharacterized protein</fullName>
    </submittedName>
</protein>
<keyword evidence="1" id="KW-1133">Transmembrane helix</keyword>
<dbReference type="RefSeq" id="WP_187715615.1">
    <property type="nucleotide sequence ID" value="NZ_BAABJC010000001.1"/>
</dbReference>
<reference evidence="2 3" key="1">
    <citation type="submission" date="2020-08" db="EMBL/GenBank/DDBJ databases">
        <title>Genome sequence of Sphingomonas daechungensis KACC 18115T.</title>
        <authorList>
            <person name="Hyun D.-W."/>
            <person name="Bae J.-W."/>
        </authorList>
    </citation>
    <scope>NUCLEOTIDE SEQUENCE [LARGE SCALE GENOMIC DNA]</scope>
    <source>
        <strain evidence="2 3">KACC 18115</strain>
    </source>
</reference>
<organism evidence="2 3">
    <name type="scientific">Sphingomonas daechungensis</name>
    <dbReference type="NCBI Taxonomy" id="1176646"/>
    <lineage>
        <taxon>Bacteria</taxon>
        <taxon>Pseudomonadati</taxon>
        <taxon>Pseudomonadota</taxon>
        <taxon>Alphaproteobacteria</taxon>
        <taxon>Sphingomonadales</taxon>
        <taxon>Sphingomonadaceae</taxon>
        <taxon>Sphingomonas</taxon>
    </lineage>
</organism>
<evidence type="ECO:0000313" key="2">
    <source>
        <dbReference type="EMBL" id="QNP44194.1"/>
    </source>
</evidence>
<sequence>MKKSTRALVGLVVIDAVIILGAAWMIWQTKSGAWRAPDEAAAISAITTTAGGAIGIVTVLLLMASWMHRKRGN</sequence>
<feature type="transmembrane region" description="Helical" evidence="1">
    <location>
        <begin position="40"/>
        <end position="64"/>
    </location>
</feature>
<dbReference type="Proteomes" id="UP000516134">
    <property type="component" value="Chromosome"/>
</dbReference>
<dbReference type="EMBL" id="CP060780">
    <property type="protein sequence ID" value="QNP44194.1"/>
    <property type="molecule type" value="Genomic_DNA"/>
</dbReference>
<keyword evidence="1" id="KW-0812">Transmembrane</keyword>